<dbReference type="GO" id="GO:0004852">
    <property type="term" value="F:uroporphyrinogen-III synthase activity"/>
    <property type="evidence" value="ECO:0007669"/>
    <property type="project" value="InterPro"/>
</dbReference>
<dbReference type="GO" id="GO:0006780">
    <property type="term" value="P:uroporphyrinogen III biosynthetic process"/>
    <property type="evidence" value="ECO:0007669"/>
    <property type="project" value="InterPro"/>
</dbReference>
<reference evidence="2 3" key="1">
    <citation type="submission" date="2018-05" db="EMBL/GenBank/DDBJ databases">
        <title>Abyssibacter profundi OUC007T gen. nov., sp. nov, a marine bacterium isolated from seawater of the Mariana Trench.</title>
        <authorList>
            <person name="Zhou S."/>
        </authorList>
    </citation>
    <scope>NUCLEOTIDE SEQUENCE [LARGE SCALE GENOMIC DNA]</scope>
    <source>
        <strain evidence="2 3">OUC007</strain>
    </source>
</reference>
<dbReference type="InterPro" id="IPR003754">
    <property type="entry name" value="4pyrrol_synth_uPrphyn_synth"/>
</dbReference>
<evidence type="ECO:0000313" key="2">
    <source>
        <dbReference type="EMBL" id="PWN54660.1"/>
    </source>
</evidence>
<evidence type="ECO:0000313" key="3">
    <source>
        <dbReference type="Proteomes" id="UP000251800"/>
    </source>
</evidence>
<accession>A0A383XPV6</accession>
<dbReference type="Pfam" id="PF02602">
    <property type="entry name" value="HEM4"/>
    <property type="match status" value="1"/>
</dbReference>
<sequence length="284" mass="31019">MEQPSNRRPVVASSLQGKRIAVPETRSLDVFCRLLEERGARVLRCPLVAILDAPDPEPVARWCDRLVAGSFDTVIWLTGEGLRRTMKVVHRTNPVLEEAFVRQLGQCFNVCRGPKPARELRALRITPSLVVSPPTTAGVIQALKDHALAGQHVGVQLYGDNPNTPLMQWLEQAGALADCVAPYVYADKASEQDVLGLIDALVDGQVDAIALTSAPQLRYLFRVARKYERDAALKTALMQTCVASVGPVVTASLAEAGITATVQPESQFFLKPLTRALEHYFAGR</sequence>
<dbReference type="SUPFAM" id="SSF69618">
    <property type="entry name" value="HemD-like"/>
    <property type="match status" value="1"/>
</dbReference>
<dbReference type="RefSeq" id="WP_109721581.1">
    <property type="nucleotide sequence ID" value="NZ_QEQK01000020.1"/>
</dbReference>
<dbReference type="InterPro" id="IPR039793">
    <property type="entry name" value="UROS/Hem4"/>
</dbReference>
<dbReference type="Proteomes" id="UP000251800">
    <property type="component" value="Unassembled WGS sequence"/>
</dbReference>
<protein>
    <submittedName>
        <fullName evidence="2">Uroporphyrinogen III synthase</fullName>
    </submittedName>
</protein>
<dbReference type="PANTHER" id="PTHR40082:SF1">
    <property type="entry name" value="BLR5956 PROTEIN"/>
    <property type="match status" value="1"/>
</dbReference>
<proteinExistence type="predicted"/>
<feature type="domain" description="Tetrapyrrole biosynthesis uroporphyrinogen III synthase" evidence="1">
    <location>
        <begin position="32"/>
        <end position="266"/>
    </location>
</feature>
<dbReference type="OrthoDB" id="5946419at2"/>
<dbReference type="EMBL" id="QEQK01000020">
    <property type="protein sequence ID" value="PWN54660.1"/>
    <property type="molecule type" value="Genomic_DNA"/>
</dbReference>
<name>A0A383XPV6_9GAMM</name>
<dbReference type="PANTHER" id="PTHR40082">
    <property type="entry name" value="BLR5956 PROTEIN"/>
    <property type="match status" value="1"/>
</dbReference>
<comment type="caution">
    <text evidence="2">The sequence shown here is derived from an EMBL/GenBank/DDBJ whole genome shotgun (WGS) entry which is preliminary data.</text>
</comment>
<dbReference type="InterPro" id="IPR036108">
    <property type="entry name" value="4pyrrol_syn_uPrphyn_synt_sf"/>
</dbReference>
<keyword evidence="3" id="KW-1185">Reference proteome</keyword>
<dbReference type="CDD" id="cd06578">
    <property type="entry name" value="HemD"/>
    <property type="match status" value="1"/>
</dbReference>
<dbReference type="AlphaFoldDB" id="A0A383XPV6"/>
<evidence type="ECO:0000259" key="1">
    <source>
        <dbReference type="Pfam" id="PF02602"/>
    </source>
</evidence>
<dbReference type="Gene3D" id="3.40.50.10090">
    <property type="match status" value="2"/>
</dbReference>
<organism evidence="2 3">
    <name type="scientific">Abyssibacter profundi</name>
    <dbReference type="NCBI Taxonomy" id="2182787"/>
    <lineage>
        <taxon>Bacteria</taxon>
        <taxon>Pseudomonadati</taxon>
        <taxon>Pseudomonadota</taxon>
        <taxon>Gammaproteobacteria</taxon>
        <taxon>Chromatiales</taxon>
        <taxon>Oceanococcaceae</taxon>
        <taxon>Abyssibacter</taxon>
    </lineage>
</organism>
<gene>
    <name evidence="2" type="ORF">DEH80_16260</name>
</gene>